<evidence type="ECO:0000256" key="7">
    <source>
        <dbReference type="ARBA" id="ARBA00023303"/>
    </source>
</evidence>
<feature type="region of interest" description="Disordered" evidence="9">
    <location>
        <begin position="1"/>
        <end position="75"/>
    </location>
</feature>
<comment type="similarity">
    <text evidence="8">Belongs to the two pore domain potassium channel (TC 1.A.1.8) family.</text>
</comment>
<keyword evidence="4 10" id="KW-1133">Transmembrane helix</keyword>
<feature type="transmembrane region" description="Helical" evidence="10">
    <location>
        <begin position="648"/>
        <end position="668"/>
    </location>
</feature>
<feature type="transmembrane region" description="Helical" evidence="10">
    <location>
        <begin position="390"/>
        <end position="410"/>
    </location>
</feature>
<dbReference type="GO" id="GO:0022841">
    <property type="term" value="F:potassium ion leak channel activity"/>
    <property type="evidence" value="ECO:0007669"/>
    <property type="project" value="TreeGrafter"/>
</dbReference>
<dbReference type="PANTHER" id="PTHR11003:SF342">
    <property type="entry name" value="OUTWARD-RECTIFIER POTASSIUM CHANNEL TOK1"/>
    <property type="match status" value="1"/>
</dbReference>
<dbReference type="GO" id="GO:0005886">
    <property type="term" value="C:plasma membrane"/>
    <property type="evidence" value="ECO:0007669"/>
    <property type="project" value="TreeGrafter"/>
</dbReference>
<dbReference type="GeneID" id="37269930"/>
<keyword evidence="13" id="KW-1185">Reference proteome</keyword>
<evidence type="ECO:0000256" key="1">
    <source>
        <dbReference type="ARBA" id="ARBA00004141"/>
    </source>
</evidence>
<evidence type="ECO:0000313" key="12">
    <source>
        <dbReference type="EMBL" id="PWN98314.1"/>
    </source>
</evidence>
<feature type="region of interest" description="Disordered" evidence="9">
    <location>
        <begin position="103"/>
        <end position="169"/>
    </location>
</feature>
<feature type="transmembrane region" description="Helical" evidence="10">
    <location>
        <begin position="226"/>
        <end position="246"/>
    </location>
</feature>
<feature type="compositionally biased region" description="Acidic residues" evidence="9">
    <location>
        <begin position="39"/>
        <end position="53"/>
    </location>
</feature>
<reference evidence="12 13" key="1">
    <citation type="journal article" date="2018" name="Mol. Biol. Evol.">
        <title>Broad Genomic Sampling Reveals a Smut Pathogenic Ancestry of the Fungal Clade Ustilaginomycotina.</title>
        <authorList>
            <person name="Kijpornyongpan T."/>
            <person name="Mondo S.J."/>
            <person name="Barry K."/>
            <person name="Sandor L."/>
            <person name="Lee J."/>
            <person name="Lipzen A."/>
            <person name="Pangilinan J."/>
            <person name="LaButti K."/>
            <person name="Hainaut M."/>
            <person name="Henrissat B."/>
            <person name="Grigoriev I.V."/>
            <person name="Spatafora J.W."/>
            <person name="Aime M.C."/>
        </authorList>
    </citation>
    <scope>NUCLEOTIDE SEQUENCE [LARGE SCALE GENOMIC DNA]</scope>
    <source>
        <strain evidence="12 13">MCA 4186</strain>
    </source>
</reference>
<keyword evidence="6 10" id="KW-0472">Membrane</keyword>
<feature type="compositionally biased region" description="Basic and acidic residues" evidence="9">
    <location>
        <begin position="154"/>
        <end position="169"/>
    </location>
</feature>
<feature type="compositionally biased region" description="Low complexity" evidence="9">
    <location>
        <begin position="131"/>
        <end position="143"/>
    </location>
</feature>
<evidence type="ECO:0000256" key="2">
    <source>
        <dbReference type="ARBA" id="ARBA00022448"/>
    </source>
</evidence>
<dbReference type="AlphaFoldDB" id="A0A316ZBB3"/>
<comment type="subcellular location">
    <subcellularLocation>
        <location evidence="1">Membrane</location>
        <topology evidence="1">Multi-pass membrane protein</topology>
    </subcellularLocation>
</comment>
<feature type="compositionally biased region" description="Polar residues" evidence="9">
    <location>
        <begin position="465"/>
        <end position="475"/>
    </location>
</feature>
<dbReference type="PRINTS" id="PR01333">
    <property type="entry name" value="2POREKCHANEL"/>
</dbReference>
<dbReference type="GO" id="GO:0015271">
    <property type="term" value="F:outward rectifier potassium channel activity"/>
    <property type="evidence" value="ECO:0007669"/>
    <property type="project" value="TreeGrafter"/>
</dbReference>
<keyword evidence="3 8" id="KW-0812">Transmembrane</keyword>
<evidence type="ECO:0000256" key="3">
    <source>
        <dbReference type="ARBA" id="ARBA00022692"/>
    </source>
</evidence>
<sequence length="916" mass="100967">MPQRPRLARPDAASGSRSSRDADEEVVPMSERRIHALTCDEEDEEEAAADALDEQGSVIGDEGSEERRSASDTGAVLVRDYAKPLRRRKPALSPIKIPVERTVSFHASTQPDSRAGPEASADTDDDDSWDTRSTTTAMSSSTSYQASFLPSSLARRENERREAARMTEHDETLQINTYRRTPLITGALAPFSIMLEIPGITGRWYVRTGPDRRPVAYRSNPVILDVGLAISISVAVIANFAIVGRFLERLSPGSATTLAIVCFCVHDAINIVALTIFGVVHAVDDGFTYAESYWMTAAATVASCLCTFTLVWDFVKTKRFRQSGSGLTRKQSRLVLVIMFFLCYLSLSSLFFALAHDPSLPFLDSVYFTILSYATVGLGDILPNTVAAKILLICLAPGGIVLLGIVIATARDTMLEEFELSYKRRRMAFKSALAERSAQRREQRRLGRALRKAGRGDARSAVGARQQQEPQQPTSGFAPFRTLSRAFTATSLALPRTDTEKTATDDRCPAPDVLEQARCNSPEDLESDPPSVDIEKAAPDAAIGAEPDTGRTMVEEVAEMEDYLRDRRRQLDENWKDFRRDLELSEKREFWLKLLGSASLFVAFWLVGAAVFSAIESWSFFDSLYFAFVFSSTIGYGDFAPRTPAGRAFFIVWSLVGIGILTVLFAVLTDAWSNVALRRGRKRSLKPTSFSMTVRNWLKRKKPGPPAPDAADESAPAQAGDAKRSPSPDQRLAPDAPEDDRGDTRPASPALSEIGESTTAPEELPVELARSALTVHRLASHMMRESLRKHISRASPEASASLWNVEGRLRQRRNDHPEGRTRIREDEKAALRQAAEGEGVLEDAVEAFIEVFALEEHLHELLAVASSLGEHLAELHELRRDAAQRAEDQPEPSQDAHEASTEDAAPLERIGEANAS</sequence>
<feature type="domain" description="Potassium channel" evidence="11">
    <location>
        <begin position="601"/>
        <end position="671"/>
    </location>
</feature>
<dbReference type="SUPFAM" id="SSF81324">
    <property type="entry name" value="Voltage-gated potassium channels"/>
    <property type="match status" value="2"/>
</dbReference>
<name>A0A316ZBB3_9BASI</name>
<protein>
    <recommendedName>
        <fullName evidence="11">Potassium channel domain-containing protein</fullName>
    </recommendedName>
</protein>
<accession>A0A316ZBB3</accession>
<dbReference type="InterPro" id="IPR013099">
    <property type="entry name" value="K_chnl_dom"/>
</dbReference>
<dbReference type="Proteomes" id="UP000245946">
    <property type="component" value="Unassembled WGS sequence"/>
</dbReference>
<proteinExistence type="inferred from homology"/>
<evidence type="ECO:0000313" key="13">
    <source>
        <dbReference type="Proteomes" id="UP000245946"/>
    </source>
</evidence>
<feature type="region of interest" description="Disordered" evidence="9">
    <location>
        <begin position="697"/>
        <end position="766"/>
    </location>
</feature>
<dbReference type="InterPro" id="IPR003280">
    <property type="entry name" value="2pore_dom_K_chnl"/>
</dbReference>
<feature type="domain" description="Potassium channel" evidence="11">
    <location>
        <begin position="340"/>
        <end position="414"/>
    </location>
</feature>
<feature type="compositionally biased region" description="Basic and acidic residues" evidence="9">
    <location>
        <begin position="879"/>
        <end position="900"/>
    </location>
</feature>
<evidence type="ECO:0000256" key="8">
    <source>
        <dbReference type="RuleBase" id="RU003857"/>
    </source>
</evidence>
<feature type="transmembrane region" description="Helical" evidence="10">
    <location>
        <begin position="334"/>
        <end position="355"/>
    </location>
</feature>
<gene>
    <name evidence="12" type="ORF">FA09DRAFT_329913</name>
</gene>
<evidence type="ECO:0000256" key="5">
    <source>
        <dbReference type="ARBA" id="ARBA00023065"/>
    </source>
</evidence>
<dbReference type="GO" id="GO:0030322">
    <property type="term" value="P:stabilization of membrane potential"/>
    <property type="evidence" value="ECO:0007669"/>
    <property type="project" value="TreeGrafter"/>
</dbReference>
<dbReference type="OrthoDB" id="297496at2759"/>
<dbReference type="RefSeq" id="XP_025598593.1">
    <property type="nucleotide sequence ID" value="XM_025742386.1"/>
</dbReference>
<dbReference type="STRING" id="58919.A0A316ZBB3"/>
<dbReference type="Pfam" id="PF07885">
    <property type="entry name" value="Ion_trans_2"/>
    <property type="match status" value="2"/>
</dbReference>
<feature type="region of interest" description="Disordered" evidence="9">
    <location>
        <begin position="439"/>
        <end position="479"/>
    </location>
</feature>
<evidence type="ECO:0000256" key="4">
    <source>
        <dbReference type="ARBA" id="ARBA00022989"/>
    </source>
</evidence>
<feature type="transmembrane region" description="Helical" evidence="10">
    <location>
        <begin position="590"/>
        <end position="612"/>
    </location>
</feature>
<evidence type="ECO:0000259" key="11">
    <source>
        <dbReference type="Pfam" id="PF07885"/>
    </source>
</evidence>
<dbReference type="EMBL" id="KZ819292">
    <property type="protein sequence ID" value="PWN98314.1"/>
    <property type="molecule type" value="Genomic_DNA"/>
</dbReference>
<feature type="transmembrane region" description="Helical" evidence="10">
    <location>
        <begin position="183"/>
        <end position="206"/>
    </location>
</feature>
<feature type="transmembrane region" description="Helical" evidence="10">
    <location>
        <begin position="618"/>
        <end position="636"/>
    </location>
</feature>
<keyword evidence="7 8" id="KW-0407">Ion channel</keyword>
<feature type="transmembrane region" description="Helical" evidence="10">
    <location>
        <begin position="258"/>
        <end position="280"/>
    </location>
</feature>
<evidence type="ECO:0000256" key="6">
    <source>
        <dbReference type="ARBA" id="ARBA00023136"/>
    </source>
</evidence>
<feature type="region of interest" description="Disordered" evidence="9">
    <location>
        <begin position="879"/>
        <end position="916"/>
    </location>
</feature>
<dbReference type="PANTHER" id="PTHR11003">
    <property type="entry name" value="POTASSIUM CHANNEL, SUBFAMILY K"/>
    <property type="match status" value="1"/>
</dbReference>
<keyword evidence="5 8" id="KW-0406">Ion transport</keyword>
<evidence type="ECO:0000256" key="10">
    <source>
        <dbReference type="SAM" id="Phobius"/>
    </source>
</evidence>
<evidence type="ECO:0000256" key="9">
    <source>
        <dbReference type="SAM" id="MobiDB-lite"/>
    </source>
</evidence>
<feature type="transmembrane region" description="Helical" evidence="10">
    <location>
        <begin position="292"/>
        <end position="314"/>
    </location>
</feature>
<dbReference type="Gene3D" id="1.10.287.70">
    <property type="match status" value="2"/>
</dbReference>
<organism evidence="12 13">
    <name type="scientific">Tilletiopsis washingtonensis</name>
    <dbReference type="NCBI Taxonomy" id="58919"/>
    <lineage>
        <taxon>Eukaryota</taxon>
        <taxon>Fungi</taxon>
        <taxon>Dikarya</taxon>
        <taxon>Basidiomycota</taxon>
        <taxon>Ustilaginomycotina</taxon>
        <taxon>Exobasidiomycetes</taxon>
        <taxon>Entylomatales</taxon>
        <taxon>Entylomatales incertae sedis</taxon>
        <taxon>Tilletiopsis</taxon>
    </lineage>
</organism>
<keyword evidence="2 8" id="KW-0813">Transport</keyword>